<reference evidence="1" key="1">
    <citation type="submission" date="2020-05" db="EMBL/GenBank/DDBJ databases">
        <authorList>
            <person name="Chiriac C."/>
            <person name="Salcher M."/>
            <person name="Ghai R."/>
            <person name="Kavagutti S V."/>
        </authorList>
    </citation>
    <scope>NUCLEOTIDE SEQUENCE</scope>
</reference>
<gene>
    <name evidence="1" type="ORF">UFOVP164_26</name>
</gene>
<name>A0A6J7XM55_9CAUD</name>
<sequence length="86" mass="10018">METENKKPKSSGMNCCTYDCIQGRDCPVRKANSIEKKILDFVDEFYGSEQIRHPMFSEGYDYALWQMKQIIKGTENDPNLRNDETS</sequence>
<protein>
    <submittedName>
        <fullName evidence="1">Uncharacterized protein</fullName>
    </submittedName>
</protein>
<proteinExistence type="predicted"/>
<accession>A0A6J7XM55</accession>
<dbReference type="EMBL" id="LR798458">
    <property type="protein sequence ID" value="CAB5238364.1"/>
    <property type="molecule type" value="Genomic_DNA"/>
</dbReference>
<organism evidence="1">
    <name type="scientific">uncultured Caudovirales phage</name>
    <dbReference type="NCBI Taxonomy" id="2100421"/>
    <lineage>
        <taxon>Viruses</taxon>
        <taxon>Duplodnaviria</taxon>
        <taxon>Heunggongvirae</taxon>
        <taxon>Uroviricota</taxon>
        <taxon>Caudoviricetes</taxon>
        <taxon>Peduoviridae</taxon>
        <taxon>Maltschvirus</taxon>
        <taxon>Maltschvirus maltsch</taxon>
    </lineage>
</organism>
<evidence type="ECO:0000313" key="1">
    <source>
        <dbReference type="EMBL" id="CAB5238364.1"/>
    </source>
</evidence>